<proteinExistence type="predicted"/>
<name>A0ABT5JWM6_9BURK</name>
<evidence type="ECO:0000259" key="2">
    <source>
        <dbReference type="Pfam" id="PF10135"/>
    </source>
</evidence>
<feature type="compositionally biased region" description="Low complexity" evidence="1">
    <location>
        <begin position="109"/>
        <end position="118"/>
    </location>
</feature>
<reference evidence="3 4" key="1">
    <citation type="submission" date="2022-10" db="EMBL/GenBank/DDBJ databases">
        <title>Janthinobacterium sp. hw3 Genome sequencing.</title>
        <authorList>
            <person name="Park S."/>
        </authorList>
    </citation>
    <scope>NUCLEOTIDE SEQUENCE [LARGE SCALE GENOMIC DNA]</scope>
    <source>
        <strain evidence="4">hw3</strain>
    </source>
</reference>
<organism evidence="3 4">
    <name type="scientific">Janthinobacterium fluminis</name>
    <dbReference type="NCBI Taxonomy" id="2987524"/>
    <lineage>
        <taxon>Bacteria</taxon>
        <taxon>Pseudomonadati</taxon>
        <taxon>Pseudomonadota</taxon>
        <taxon>Betaproteobacteria</taxon>
        <taxon>Burkholderiales</taxon>
        <taxon>Oxalobacteraceae</taxon>
        <taxon>Janthinobacterium</taxon>
    </lineage>
</organism>
<dbReference type="Proteomes" id="UP001221208">
    <property type="component" value="Unassembled WGS sequence"/>
</dbReference>
<evidence type="ECO:0000313" key="3">
    <source>
        <dbReference type="EMBL" id="MDC8756476.1"/>
    </source>
</evidence>
<dbReference type="EMBL" id="JAQQXR010000001">
    <property type="protein sequence ID" value="MDC8756476.1"/>
    <property type="molecule type" value="Genomic_DNA"/>
</dbReference>
<keyword evidence="4" id="KW-1185">Reference proteome</keyword>
<gene>
    <name evidence="3" type="ORF">OIK44_02605</name>
</gene>
<feature type="region of interest" description="Disordered" evidence="1">
    <location>
        <begin position="104"/>
        <end position="125"/>
    </location>
</feature>
<feature type="domain" description="Flagellar protein FlgJ N-terminal" evidence="2">
    <location>
        <begin position="49"/>
        <end position="99"/>
    </location>
</feature>
<dbReference type="Pfam" id="PF10135">
    <property type="entry name" value="Rod-binding"/>
    <property type="match status" value="1"/>
</dbReference>
<sequence length="125" mass="12949">MNPLSRSATAPLAAADDAAVAGPDPRYVAKATQAAVQFEGFFIAHMLHQMRAGTREMAGEDSVFKDPVNADMLDMADTMVADKMASQRAFGIADAILRQLLPPAPAAPQQPAASLPGAEKSAAGV</sequence>
<dbReference type="InterPro" id="IPR019301">
    <property type="entry name" value="Flagellar_prot_FlgJ_N"/>
</dbReference>
<dbReference type="RefSeq" id="WP_273669109.1">
    <property type="nucleotide sequence ID" value="NZ_JAQQXR010000001.1"/>
</dbReference>
<comment type="caution">
    <text evidence="3">The sequence shown here is derived from an EMBL/GenBank/DDBJ whole genome shotgun (WGS) entry which is preliminary data.</text>
</comment>
<protein>
    <submittedName>
        <fullName evidence="3">Rod-binding protein</fullName>
    </submittedName>
</protein>
<accession>A0ABT5JWM6</accession>
<evidence type="ECO:0000313" key="4">
    <source>
        <dbReference type="Proteomes" id="UP001221208"/>
    </source>
</evidence>
<evidence type="ECO:0000256" key="1">
    <source>
        <dbReference type="SAM" id="MobiDB-lite"/>
    </source>
</evidence>